<keyword evidence="1" id="KW-1133">Transmembrane helix</keyword>
<dbReference type="Proteomes" id="UP000264589">
    <property type="component" value="Unassembled WGS sequence"/>
</dbReference>
<name>A0A371R8A1_9PROT</name>
<dbReference type="RefSeq" id="WP_116393344.1">
    <property type="nucleotide sequence ID" value="NZ_QUQO01000002.1"/>
</dbReference>
<sequence>MPSNLKPALAILRYALSAFLAVWVVEKFLHPETTVAIWKHFYLVEAMPEVGSYVIGAIQAVALLGFVLGIAKFWSYGFWLVTHSLGTALSYKQLLNPYDSVNHLFWAAVPVAAAFLLLFLLRREDTLGTLGK</sequence>
<feature type="transmembrane region" description="Helical" evidence="1">
    <location>
        <begin position="12"/>
        <end position="30"/>
    </location>
</feature>
<evidence type="ECO:0000256" key="1">
    <source>
        <dbReference type="SAM" id="Phobius"/>
    </source>
</evidence>
<proteinExistence type="predicted"/>
<keyword evidence="1" id="KW-0812">Transmembrane</keyword>
<organism evidence="2 3">
    <name type="scientific">Parvularcula marina</name>
    <dbReference type="NCBI Taxonomy" id="2292771"/>
    <lineage>
        <taxon>Bacteria</taxon>
        <taxon>Pseudomonadati</taxon>
        <taxon>Pseudomonadota</taxon>
        <taxon>Alphaproteobacteria</taxon>
        <taxon>Parvularculales</taxon>
        <taxon>Parvularculaceae</taxon>
        <taxon>Parvularcula</taxon>
    </lineage>
</organism>
<comment type="caution">
    <text evidence="2">The sequence shown here is derived from an EMBL/GenBank/DDBJ whole genome shotgun (WGS) entry which is preliminary data.</text>
</comment>
<accession>A0A371R8A1</accession>
<gene>
    <name evidence="2" type="ORF">DX908_15240</name>
</gene>
<evidence type="ECO:0000313" key="3">
    <source>
        <dbReference type="Proteomes" id="UP000264589"/>
    </source>
</evidence>
<feature type="transmembrane region" description="Helical" evidence="1">
    <location>
        <begin position="50"/>
        <end position="68"/>
    </location>
</feature>
<dbReference type="OrthoDB" id="7355622at2"/>
<reference evidence="2 3" key="1">
    <citation type="submission" date="2018-08" db="EMBL/GenBank/DDBJ databases">
        <title>Parvularcula sp. SM1705, isolated from surface water of the South Sea China.</title>
        <authorList>
            <person name="Sun L."/>
        </authorList>
    </citation>
    <scope>NUCLEOTIDE SEQUENCE [LARGE SCALE GENOMIC DNA]</scope>
    <source>
        <strain evidence="2 3">SM1705</strain>
    </source>
</reference>
<evidence type="ECO:0008006" key="4">
    <source>
        <dbReference type="Google" id="ProtNLM"/>
    </source>
</evidence>
<keyword evidence="1" id="KW-0472">Membrane</keyword>
<dbReference type="InParanoid" id="A0A371R8A1"/>
<feature type="transmembrane region" description="Helical" evidence="1">
    <location>
        <begin position="103"/>
        <end position="121"/>
    </location>
</feature>
<protein>
    <recommendedName>
        <fullName evidence="4">DoxX protein</fullName>
    </recommendedName>
</protein>
<evidence type="ECO:0000313" key="2">
    <source>
        <dbReference type="EMBL" id="RFB01628.1"/>
    </source>
</evidence>
<dbReference type="AlphaFoldDB" id="A0A371R8A1"/>
<keyword evidence="3" id="KW-1185">Reference proteome</keyword>
<dbReference type="EMBL" id="QUQO01000002">
    <property type="protein sequence ID" value="RFB01628.1"/>
    <property type="molecule type" value="Genomic_DNA"/>
</dbReference>